<sequence length="566" mass="63241">MKRPFLRWAAKENFCSCLLHNSSSTATISTLLKIHAFILRNALDSNIQLFTQLIVSFSNHIPLLNHARLIFHNRPLHTHDTFLCNVMLKNHSFSDAILLYNDLRSATDPHRAFSPNAHTFTILISKSTNSSTPPIHTHVFKLGFCGNSFVSTTLVDLYAKFGEMDSAMKVFDAMLEWNPVVWTTMFVGYAKVGNLSIAMELFDKMPVKDIVSFNAMLDVHVKSGDIAKARNLFDQIPDKNIVSWTSLLNGYCNAGDLENARRVFDEMPAKNIVSWNTLLNGYYRNGKLKSTLSLFMELHSTSSSSSGTNAPNSVTLISVLPAIADLAALEIGRQMHQYIQIHNLLDANSKIRTSLIDMYAKCGDIKSSLQIFQTTETKQSSTYNAMINALAITGHIQTALDLFSDMYIQPDTTTMVSVLSACAHGGCITQGSKLFREMKSVYGITPQIEHYGCMVDLLGRSGRLSEAETLVNVMSPVKLNGVIVTSLLSSCMIAGDVERAERMMRKWNDLELWNVGNYVIMRNLYLKKMMREKVEEMARKISMVKETGVSYVSGVCGIEKEVVECI</sequence>
<keyword evidence="1" id="KW-0677">Repeat</keyword>
<dbReference type="Gene3D" id="1.25.40.10">
    <property type="entry name" value="Tetratricopeptide repeat domain"/>
    <property type="match status" value="3"/>
</dbReference>
<name>A0A0K9P4E6_ZOSMR</name>
<dbReference type="GO" id="GO:0003723">
    <property type="term" value="F:RNA binding"/>
    <property type="evidence" value="ECO:0000318"/>
    <property type="project" value="GO_Central"/>
</dbReference>
<dbReference type="Pfam" id="PF13041">
    <property type="entry name" value="PPR_2"/>
    <property type="match status" value="1"/>
</dbReference>
<keyword evidence="4" id="KW-1185">Reference proteome</keyword>
<protein>
    <submittedName>
        <fullName evidence="3">Pentatricopeptide repeat-containing protein</fullName>
    </submittedName>
</protein>
<dbReference type="NCBIfam" id="TIGR00756">
    <property type="entry name" value="PPR"/>
    <property type="match status" value="5"/>
</dbReference>
<evidence type="ECO:0000256" key="1">
    <source>
        <dbReference type="ARBA" id="ARBA00022737"/>
    </source>
</evidence>
<accession>A0A0K9P4E6</accession>
<gene>
    <name evidence="3" type="ORF">ZOSMA_42G00990</name>
</gene>
<comment type="caution">
    <text evidence="3">The sequence shown here is derived from an EMBL/GenBank/DDBJ whole genome shotgun (WGS) entry which is preliminary data.</text>
</comment>
<dbReference type="EMBL" id="LFYR01001279">
    <property type="protein sequence ID" value="KMZ63060.1"/>
    <property type="molecule type" value="Genomic_DNA"/>
</dbReference>
<feature type="repeat" description="PPR" evidence="2">
    <location>
        <begin position="178"/>
        <end position="212"/>
    </location>
</feature>
<dbReference type="Proteomes" id="UP000036987">
    <property type="component" value="Unassembled WGS sequence"/>
</dbReference>
<feature type="repeat" description="PPR" evidence="2">
    <location>
        <begin position="240"/>
        <end position="274"/>
    </location>
</feature>
<dbReference type="OMA" id="WEGLEIH"/>
<dbReference type="PROSITE" id="PS51375">
    <property type="entry name" value="PPR"/>
    <property type="match status" value="2"/>
</dbReference>
<dbReference type="InterPro" id="IPR011990">
    <property type="entry name" value="TPR-like_helical_dom_sf"/>
</dbReference>
<dbReference type="OrthoDB" id="185373at2759"/>
<dbReference type="InterPro" id="IPR046960">
    <property type="entry name" value="PPR_At4g14850-like_plant"/>
</dbReference>
<dbReference type="GO" id="GO:0009451">
    <property type="term" value="P:RNA modification"/>
    <property type="evidence" value="ECO:0000318"/>
    <property type="project" value="GO_Central"/>
</dbReference>
<dbReference type="SUPFAM" id="SSF48452">
    <property type="entry name" value="TPR-like"/>
    <property type="match status" value="1"/>
</dbReference>
<proteinExistence type="predicted"/>
<dbReference type="AlphaFoldDB" id="A0A0K9P4E6"/>
<reference evidence="4" key="1">
    <citation type="journal article" date="2016" name="Nature">
        <title>The genome of the seagrass Zostera marina reveals angiosperm adaptation to the sea.</title>
        <authorList>
            <person name="Olsen J.L."/>
            <person name="Rouze P."/>
            <person name="Verhelst B."/>
            <person name="Lin Y.-C."/>
            <person name="Bayer T."/>
            <person name="Collen J."/>
            <person name="Dattolo E."/>
            <person name="De Paoli E."/>
            <person name="Dittami S."/>
            <person name="Maumus F."/>
            <person name="Michel G."/>
            <person name="Kersting A."/>
            <person name="Lauritano C."/>
            <person name="Lohaus R."/>
            <person name="Toepel M."/>
            <person name="Tonon T."/>
            <person name="Vanneste K."/>
            <person name="Amirebrahimi M."/>
            <person name="Brakel J."/>
            <person name="Bostroem C."/>
            <person name="Chovatia M."/>
            <person name="Grimwood J."/>
            <person name="Jenkins J.W."/>
            <person name="Jueterbock A."/>
            <person name="Mraz A."/>
            <person name="Stam W.T."/>
            <person name="Tice H."/>
            <person name="Bornberg-Bauer E."/>
            <person name="Green P.J."/>
            <person name="Pearson G.A."/>
            <person name="Procaccini G."/>
            <person name="Duarte C.M."/>
            <person name="Schmutz J."/>
            <person name="Reusch T.B.H."/>
            <person name="Van de Peer Y."/>
        </authorList>
    </citation>
    <scope>NUCLEOTIDE SEQUENCE [LARGE SCALE GENOMIC DNA]</scope>
    <source>
        <strain evidence="4">cv. Finnish</strain>
    </source>
</reference>
<evidence type="ECO:0000313" key="4">
    <source>
        <dbReference type="Proteomes" id="UP000036987"/>
    </source>
</evidence>
<evidence type="ECO:0000313" key="3">
    <source>
        <dbReference type="EMBL" id="KMZ63060.1"/>
    </source>
</evidence>
<dbReference type="Pfam" id="PF01535">
    <property type="entry name" value="PPR"/>
    <property type="match status" value="6"/>
</dbReference>
<dbReference type="PANTHER" id="PTHR47926:SF437">
    <property type="entry name" value="PENTACOTRIPEPTIDE-REPEAT REGION OF PRORP DOMAIN-CONTAINING PROTEIN"/>
    <property type="match status" value="1"/>
</dbReference>
<dbReference type="STRING" id="29655.A0A0K9P4E6"/>
<dbReference type="Pfam" id="PF12854">
    <property type="entry name" value="PPR_1"/>
    <property type="match status" value="1"/>
</dbReference>
<dbReference type="FunFam" id="1.25.40.10:FF:000090">
    <property type="entry name" value="Pentatricopeptide repeat-containing protein, chloroplastic"/>
    <property type="match status" value="1"/>
</dbReference>
<evidence type="ECO:0000256" key="2">
    <source>
        <dbReference type="PROSITE-ProRule" id="PRU00708"/>
    </source>
</evidence>
<dbReference type="InterPro" id="IPR002885">
    <property type="entry name" value="PPR_rpt"/>
</dbReference>
<dbReference type="PANTHER" id="PTHR47926">
    <property type="entry name" value="PENTATRICOPEPTIDE REPEAT-CONTAINING PROTEIN"/>
    <property type="match status" value="1"/>
</dbReference>
<organism evidence="3 4">
    <name type="scientific">Zostera marina</name>
    <name type="common">Eelgrass</name>
    <dbReference type="NCBI Taxonomy" id="29655"/>
    <lineage>
        <taxon>Eukaryota</taxon>
        <taxon>Viridiplantae</taxon>
        <taxon>Streptophyta</taxon>
        <taxon>Embryophyta</taxon>
        <taxon>Tracheophyta</taxon>
        <taxon>Spermatophyta</taxon>
        <taxon>Magnoliopsida</taxon>
        <taxon>Liliopsida</taxon>
        <taxon>Zosteraceae</taxon>
        <taxon>Zostera</taxon>
    </lineage>
</organism>